<reference evidence="1 2" key="1">
    <citation type="submission" date="2015-11" db="EMBL/GenBank/DDBJ databases">
        <title>Genomic analysis of 38 Legionella species identifies large and diverse effector repertoires.</title>
        <authorList>
            <person name="Burstein D."/>
            <person name="Amaro F."/>
            <person name="Zusman T."/>
            <person name="Lifshitz Z."/>
            <person name="Cohen O."/>
            <person name="Gilbert J.A."/>
            <person name="Pupko T."/>
            <person name="Shuman H.A."/>
            <person name="Segal G."/>
        </authorList>
    </citation>
    <scope>NUCLEOTIDE SEQUENCE [LARGE SCALE GENOMIC DNA]</scope>
    <source>
        <strain evidence="1 2">ATCC 49508</strain>
    </source>
</reference>
<accession>A0A0W1AF94</accession>
<dbReference type="OrthoDB" id="9789440at2"/>
<keyword evidence="2" id="KW-1185">Reference proteome</keyword>
<gene>
    <name evidence="1" type="ORF">Lwor_1515</name>
</gene>
<sequence>MLDLDAYDFIDIHYHADPDLYLRRWDALDAGRIYQDCHGVVVLKSHLGATSIQATLAQKLGLPVLPSLVLNHNTGGINYRVVMHALSEYQPLIPARMIVDFPTITGRKIKSRLARTLAHPQLAPNSLQPETVFNEHNQLKKEVIDVLKMAKDYPIVLSTGHASADEVYALVNACIQYNVGALLLNQPANPLTNLHTAQLRELAQNDFIWIEQTALTCLLGYQDKDEVHEILRSLPRVLYSSDLGQTEQMDIKPWVNYSINLFAQWQLSEQRIKELMHLNAQTLLKL</sequence>
<evidence type="ECO:0000313" key="1">
    <source>
        <dbReference type="EMBL" id="KTD80001.1"/>
    </source>
</evidence>
<dbReference type="InterPro" id="IPR016797">
    <property type="entry name" value="UCP021898"/>
</dbReference>
<organism evidence="1 2">
    <name type="scientific">Legionella worsleiensis</name>
    <dbReference type="NCBI Taxonomy" id="45076"/>
    <lineage>
        <taxon>Bacteria</taxon>
        <taxon>Pseudomonadati</taxon>
        <taxon>Pseudomonadota</taxon>
        <taxon>Gammaproteobacteria</taxon>
        <taxon>Legionellales</taxon>
        <taxon>Legionellaceae</taxon>
        <taxon>Legionella</taxon>
    </lineage>
</organism>
<protein>
    <recommendedName>
        <fullName evidence="3">Amidohydrolase</fullName>
    </recommendedName>
</protein>
<evidence type="ECO:0000313" key="2">
    <source>
        <dbReference type="Proteomes" id="UP000054662"/>
    </source>
</evidence>
<dbReference type="PIRSF" id="PIRSF021898">
    <property type="entry name" value="UCP021898"/>
    <property type="match status" value="1"/>
</dbReference>
<comment type="caution">
    <text evidence="1">The sequence shown here is derived from an EMBL/GenBank/DDBJ whole genome shotgun (WGS) entry which is preliminary data.</text>
</comment>
<proteinExistence type="predicted"/>
<evidence type="ECO:0008006" key="3">
    <source>
        <dbReference type="Google" id="ProtNLM"/>
    </source>
</evidence>
<dbReference type="InterPro" id="IPR046249">
    <property type="entry name" value="DUF6282"/>
</dbReference>
<name>A0A0W1AF94_9GAMM</name>
<dbReference type="PATRIC" id="fig|45076.6.peg.1644"/>
<dbReference type="Pfam" id="PF19799">
    <property type="entry name" value="DUF6282"/>
    <property type="match status" value="1"/>
</dbReference>
<dbReference type="EMBL" id="LNZC01000012">
    <property type="protein sequence ID" value="KTD80001.1"/>
    <property type="molecule type" value="Genomic_DNA"/>
</dbReference>
<dbReference type="RefSeq" id="WP_058493299.1">
    <property type="nucleotide sequence ID" value="NZ_CBCRUR010000011.1"/>
</dbReference>
<dbReference type="STRING" id="45076.Lwor_1515"/>
<dbReference type="AlphaFoldDB" id="A0A0W1AF94"/>
<dbReference type="Proteomes" id="UP000054662">
    <property type="component" value="Unassembled WGS sequence"/>
</dbReference>